<organism evidence="6 7">
    <name type="scientific">Permianibacter aggregans</name>
    <dbReference type="NCBI Taxonomy" id="1510150"/>
    <lineage>
        <taxon>Bacteria</taxon>
        <taxon>Pseudomonadati</taxon>
        <taxon>Pseudomonadota</taxon>
        <taxon>Gammaproteobacteria</taxon>
        <taxon>Pseudomonadales</taxon>
        <taxon>Pseudomonadaceae</taxon>
        <taxon>Permianibacter</taxon>
    </lineage>
</organism>
<accession>A0A4V3D7W8</accession>
<comment type="caution">
    <text evidence="6">The sequence shown here is derived from an EMBL/GenBank/DDBJ whole genome shotgun (WGS) entry which is preliminary data.</text>
</comment>
<evidence type="ECO:0000256" key="3">
    <source>
        <dbReference type="ARBA" id="ARBA00023163"/>
    </source>
</evidence>
<dbReference type="SUPFAM" id="SSF46689">
    <property type="entry name" value="Homeodomain-like"/>
    <property type="match status" value="1"/>
</dbReference>
<evidence type="ECO:0000259" key="5">
    <source>
        <dbReference type="PROSITE" id="PS50977"/>
    </source>
</evidence>
<dbReference type="PANTHER" id="PTHR30055">
    <property type="entry name" value="HTH-TYPE TRANSCRIPTIONAL REGULATOR RUTR"/>
    <property type="match status" value="1"/>
</dbReference>
<dbReference type="PROSITE" id="PS50977">
    <property type="entry name" value="HTH_TETR_2"/>
    <property type="match status" value="1"/>
</dbReference>
<keyword evidence="3" id="KW-0804">Transcription</keyword>
<name>A0A4V3D7W8_9GAMM</name>
<gene>
    <name evidence="6" type="ORF">EV696_104183</name>
</gene>
<dbReference type="RefSeq" id="WP_157591374.1">
    <property type="nucleotide sequence ID" value="NZ_CP037953.1"/>
</dbReference>
<sequence>MSPRVLSEQSQADRELELIQQARLLIERDGIHALTIDKLVTMVPYSKGTIYNHFGSKEDLLIAVANLCITEVTELFRRAMSYMGKSRERGLVIMLSYLIWARLHPMQLFIVLTAHSPSVVERADDKRTERHLQLEGQLMQLVLKVFTDAVEDGDLILPPGMDVQRMVFAMWSAGFGAIALVTSKCDCAGAIGFEIEREFFTNVQMMADGMQWQPMSNQFDYKAVLRKASAELFAEEMRQLEVLGRPLQF</sequence>
<dbReference type="AlphaFoldDB" id="A0A4V3D7W8"/>
<dbReference type="InterPro" id="IPR001647">
    <property type="entry name" value="HTH_TetR"/>
</dbReference>
<feature type="DNA-binding region" description="H-T-H motif" evidence="4">
    <location>
        <begin position="35"/>
        <end position="54"/>
    </location>
</feature>
<reference evidence="6 7" key="1">
    <citation type="submission" date="2019-03" db="EMBL/GenBank/DDBJ databases">
        <title>Genomic Encyclopedia of Type Strains, Phase IV (KMG-IV): sequencing the most valuable type-strain genomes for metagenomic binning, comparative biology and taxonomic classification.</title>
        <authorList>
            <person name="Goeker M."/>
        </authorList>
    </citation>
    <scope>NUCLEOTIDE SEQUENCE [LARGE SCALE GENOMIC DNA]</scope>
    <source>
        <strain evidence="6 7">DSM 103792</strain>
    </source>
</reference>
<proteinExistence type="predicted"/>
<keyword evidence="1" id="KW-0805">Transcription regulation</keyword>
<evidence type="ECO:0000313" key="6">
    <source>
        <dbReference type="EMBL" id="TDQ49477.1"/>
    </source>
</evidence>
<evidence type="ECO:0000256" key="2">
    <source>
        <dbReference type="ARBA" id="ARBA00023125"/>
    </source>
</evidence>
<dbReference type="PANTHER" id="PTHR30055:SF234">
    <property type="entry name" value="HTH-TYPE TRANSCRIPTIONAL REGULATOR BETI"/>
    <property type="match status" value="1"/>
</dbReference>
<dbReference type="Gene3D" id="1.10.357.10">
    <property type="entry name" value="Tetracycline Repressor, domain 2"/>
    <property type="match status" value="1"/>
</dbReference>
<evidence type="ECO:0000256" key="4">
    <source>
        <dbReference type="PROSITE-ProRule" id="PRU00335"/>
    </source>
</evidence>
<dbReference type="Proteomes" id="UP000295375">
    <property type="component" value="Unassembled WGS sequence"/>
</dbReference>
<evidence type="ECO:0000313" key="7">
    <source>
        <dbReference type="Proteomes" id="UP000295375"/>
    </source>
</evidence>
<evidence type="ECO:0000256" key="1">
    <source>
        <dbReference type="ARBA" id="ARBA00023015"/>
    </source>
</evidence>
<protein>
    <submittedName>
        <fullName evidence="6">TetR family transcriptional regulator</fullName>
    </submittedName>
</protein>
<dbReference type="EMBL" id="SNYM01000004">
    <property type="protein sequence ID" value="TDQ49477.1"/>
    <property type="molecule type" value="Genomic_DNA"/>
</dbReference>
<keyword evidence="2 4" id="KW-0238">DNA-binding</keyword>
<dbReference type="GO" id="GO:0000976">
    <property type="term" value="F:transcription cis-regulatory region binding"/>
    <property type="evidence" value="ECO:0007669"/>
    <property type="project" value="TreeGrafter"/>
</dbReference>
<keyword evidence="7" id="KW-1185">Reference proteome</keyword>
<dbReference type="InterPro" id="IPR009057">
    <property type="entry name" value="Homeodomain-like_sf"/>
</dbReference>
<dbReference type="InterPro" id="IPR050109">
    <property type="entry name" value="HTH-type_TetR-like_transc_reg"/>
</dbReference>
<dbReference type="Pfam" id="PF00440">
    <property type="entry name" value="TetR_N"/>
    <property type="match status" value="1"/>
</dbReference>
<feature type="domain" description="HTH tetR-type" evidence="5">
    <location>
        <begin position="12"/>
        <end position="72"/>
    </location>
</feature>
<dbReference type="PRINTS" id="PR00455">
    <property type="entry name" value="HTHTETR"/>
</dbReference>
<dbReference type="GO" id="GO:0003700">
    <property type="term" value="F:DNA-binding transcription factor activity"/>
    <property type="evidence" value="ECO:0007669"/>
    <property type="project" value="TreeGrafter"/>
</dbReference>